<keyword evidence="1" id="KW-0597">Phosphoprotein</keyword>
<evidence type="ECO:0000313" key="6">
    <source>
        <dbReference type="EMBL" id="KAG5285725.1"/>
    </source>
</evidence>
<dbReference type="InterPro" id="IPR052603">
    <property type="entry name" value="EFCB6"/>
</dbReference>
<dbReference type="EMBL" id="JADWDJ010000001">
    <property type="protein sequence ID" value="KAG5285725.1"/>
    <property type="molecule type" value="Genomic_DNA"/>
</dbReference>
<comment type="caution">
    <text evidence="6">The sequence shown here is derived from an EMBL/GenBank/DDBJ whole genome shotgun (WGS) entry which is preliminary data.</text>
</comment>
<dbReference type="Proteomes" id="UP000823561">
    <property type="component" value="Chromosome 1"/>
</dbReference>
<gene>
    <name evidence="6" type="ORF">AALO_G00006710</name>
</gene>
<dbReference type="PROSITE" id="PS50222">
    <property type="entry name" value="EF_HAND_2"/>
    <property type="match status" value="1"/>
</dbReference>
<accession>A0AAV6HI28</accession>
<dbReference type="PANTHER" id="PTHR20875:SF6">
    <property type="entry name" value="EF-HAND CALCIUM-BINDING DOMAIN-CONTAINING PROTEIN 6 ISOFORM X1"/>
    <property type="match status" value="1"/>
</dbReference>
<evidence type="ECO:0000256" key="2">
    <source>
        <dbReference type="ARBA" id="ARBA00022737"/>
    </source>
</evidence>
<keyword evidence="7" id="KW-1185">Reference proteome</keyword>
<evidence type="ECO:0000256" key="3">
    <source>
        <dbReference type="ARBA" id="ARBA00022837"/>
    </source>
</evidence>
<dbReference type="Pfam" id="PF08976">
    <property type="entry name" value="EF-hand_11"/>
    <property type="match status" value="1"/>
</dbReference>
<dbReference type="Gene3D" id="1.10.238.10">
    <property type="entry name" value="EF-hand"/>
    <property type="match status" value="2"/>
</dbReference>
<evidence type="ECO:0000313" key="7">
    <source>
        <dbReference type="Proteomes" id="UP000823561"/>
    </source>
</evidence>
<dbReference type="InterPro" id="IPR002048">
    <property type="entry name" value="EF_hand_dom"/>
</dbReference>
<dbReference type="InterPro" id="IPR015070">
    <property type="entry name" value="EF_hand_DJBP"/>
</dbReference>
<dbReference type="InterPro" id="IPR011992">
    <property type="entry name" value="EF-hand-dom_pair"/>
</dbReference>
<keyword evidence="3" id="KW-0106">Calcium</keyword>
<proteinExistence type="predicted"/>
<dbReference type="SMART" id="SM00054">
    <property type="entry name" value="EFh"/>
    <property type="match status" value="3"/>
</dbReference>
<reference evidence="6 7" key="1">
    <citation type="submission" date="2020-10" db="EMBL/GenBank/DDBJ databases">
        <title>Chromosome-scale genome assembly of the Allis shad, Alosa alosa.</title>
        <authorList>
            <person name="Margot Z."/>
            <person name="Christophe K."/>
            <person name="Cabau C."/>
            <person name="Louis A."/>
            <person name="Berthelot C."/>
            <person name="Parey E."/>
            <person name="Roest Crollius H."/>
            <person name="Montfort J."/>
            <person name="Robinson-Rechavi M."/>
            <person name="Bucao C."/>
            <person name="Bouchez O."/>
            <person name="Gislard M."/>
            <person name="Lluch J."/>
            <person name="Milhes M."/>
            <person name="Lampietro C."/>
            <person name="Lopez Roques C."/>
            <person name="Donnadieu C."/>
            <person name="Braasch I."/>
            <person name="Desvignes T."/>
            <person name="Postlethwait J."/>
            <person name="Bobe J."/>
            <person name="Guiguen Y."/>
        </authorList>
    </citation>
    <scope>NUCLEOTIDE SEQUENCE [LARGE SCALE GENOMIC DNA]</scope>
    <source>
        <strain evidence="6">M-15738</strain>
        <tissue evidence="6">Blood</tissue>
    </source>
</reference>
<evidence type="ECO:0000256" key="4">
    <source>
        <dbReference type="SAM" id="Phobius"/>
    </source>
</evidence>
<protein>
    <recommendedName>
        <fullName evidence="5">EF-hand domain-containing protein</fullName>
    </recommendedName>
</protein>
<evidence type="ECO:0000256" key="1">
    <source>
        <dbReference type="ARBA" id="ARBA00022553"/>
    </source>
</evidence>
<feature type="domain" description="EF-hand" evidence="5">
    <location>
        <begin position="105"/>
        <end position="140"/>
    </location>
</feature>
<keyword evidence="2" id="KW-0677">Repeat</keyword>
<organism evidence="6 7">
    <name type="scientific">Alosa alosa</name>
    <name type="common">allis shad</name>
    <dbReference type="NCBI Taxonomy" id="278164"/>
    <lineage>
        <taxon>Eukaryota</taxon>
        <taxon>Metazoa</taxon>
        <taxon>Chordata</taxon>
        <taxon>Craniata</taxon>
        <taxon>Vertebrata</taxon>
        <taxon>Euteleostomi</taxon>
        <taxon>Actinopterygii</taxon>
        <taxon>Neopterygii</taxon>
        <taxon>Teleostei</taxon>
        <taxon>Clupei</taxon>
        <taxon>Clupeiformes</taxon>
        <taxon>Clupeoidei</taxon>
        <taxon>Clupeidae</taxon>
        <taxon>Alosa</taxon>
    </lineage>
</organism>
<keyword evidence="4" id="KW-0812">Transmembrane</keyword>
<keyword evidence="4" id="KW-1133">Transmembrane helix</keyword>
<keyword evidence="4" id="KW-0472">Membrane</keyword>
<dbReference type="GO" id="GO:0005509">
    <property type="term" value="F:calcium ion binding"/>
    <property type="evidence" value="ECO:0007669"/>
    <property type="project" value="InterPro"/>
</dbReference>
<evidence type="ECO:0000259" key="5">
    <source>
        <dbReference type="PROSITE" id="PS50222"/>
    </source>
</evidence>
<name>A0AAV6HI28_9TELE</name>
<feature type="transmembrane region" description="Helical" evidence="4">
    <location>
        <begin position="305"/>
        <end position="328"/>
    </location>
</feature>
<sequence>MVAAELKSILGQLEIHMQESEFDKLWKRFDIDALGAVRLKVLLKKLGLCKRKRLDTIDDNIPKSTIPSPNEDLKTTVRPRTLSKAEEDRHFSITMETWLKDRFREGVQKMKVEFERLDPEHSGKVGGEEFLQVLRGFDLRLKREHLGLFLARCGMELRKDGIDYPQFLLRFLDRSQDGLTHSILSNPKHRFHQAENISHASSITAVEAKLTQLFQSEYLSLLQTFQSIDKFNKRTISQEEFRAAVESRFGLEISEAEFEQLLDRLPLDAHGSVQYSIFMAAFETSRLRDFETSRCYSDLTPLPPLLLWTRCLILLAFLLSSHFLIFVFQLKVFPHL</sequence>
<dbReference type="PANTHER" id="PTHR20875">
    <property type="entry name" value="EF-HAND CALCIUM-BINDING DOMAIN-CONTAINING PROTEIN 6-RELATED"/>
    <property type="match status" value="1"/>
</dbReference>
<dbReference type="AlphaFoldDB" id="A0AAV6HI28"/>
<dbReference type="SUPFAM" id="SSF47473">
    <property type="entry name" value="EF-hand"/>
    <property type="match status" value="1"/>
</dbReference>